<dbReference type="Proteomes" id="UP000198304">
    <property type="component" value="Unassembled WGS sequence"/>
</dbReference>
<reference evidence="2" key="1">
    <citation type="submission" date="2017-06" db="EMBL/GenBank/DDBJ databases">
        <authorList>
            <person name="Varghese N."/>
            <person name="Submissions S."/>
        </authorList>
    </citation>
    <scope>NUCLEOTIDE SEQUENCE [LARGE SCALE GENOMIC DNA]</scope>
    <source>
        <strain evidence="2">SCA</strain>
    </source>
</reference>
<dbReference type="AlphaFoldDB" id="A0A239HIB6"/>
<protein>
    <submittedName>
        <fullName evidence="1">Uncharacterized protein</fullName>
    </submittedName>
</protein>
<accession>A0A239HIB6</accession>
<keyword evidence="2" id="KW-1185">Reference proteome</keyword>
<sequence>MSNVSRDLPKKVTEKISATVLGKRKQAITLTVTIVLLPLIFYHKEIDMGGNLDIAISVFLTPSKTAKIKFYRENPYDCDKKIIKKKLMKKEIGNAHDCLIAVFL</sequence>
<proteinExistence type="predicted"/>
<dbReference type="EMBL" id="FZOJ01000021">
    <property type="protein sequence ID" value="SNS80024.1"/>
    <property type="molecule type" value="Genomic_DNA"/>
</dbReference>
<gene>
    <name evidence="1" type="ORF">SAMN05446037_102169</name>
</gene>
<evidence type="ECO:0000313" key="2">
    <source>
        <dbReference type="Proteomes" id="UP000198304"/>
    </source>
</evidence>
<evidence type="ECO:0000313" key="1">
    <source>
        <dbReference type="EMBL" id="SNS80024.1"/>
    </source>
</evidence>
<organism evidence="1 2">
    <name type="scientific">Anaerovirgula multivorans</name>
    <dbReference type="NCBI Taxonomy" id="312168"/>
    <lineage>
        <taxon>Bacteria</taxon>
        <taxon>Bacillati</taxon>
        <taxon>Bacillota</taxon>
        <taxon>Clostridia</taxon>
        <taxon>Peptostreptococcales</taxon>
        <taxon>Natronincolaceae</taxon>
        <taxon>Anaerovirgula</taxon>
    </lineage>
</organism>
<dbReference type="RefSeq" id="WP_089284191.1">
    <property type="nucleotide sequence ID" value="NZ_FZOJ01000021.1"/>
</dbReference>
<name>A0A239HIB6_9FIRM</name>